<dbReference type="PROSITE" id="PS50977">
    <property type="entry name" value="HTH_TETR_2"/>
    <property type="match status" value="1"/>
</dbReference>
<evidence type="ECO:0000256" key="4">
    <source>
        <dbReference type="PROSITE-ProRule" id="PRU00335"/>
    </source>
</evidence>
<feature type="DNA-binding region" description="H-T-H motif" evidence="4">
    <location>
        <begin position="26"/>
        <end position="45"/>
    </location>
</feature>
<dbReference type="InterPro" id="IPR001647">
    <property type="entry name" value="HTH_TetR"/>
</dbReference>
<dbReference type="RefSeq" id="WP_156740618.1">
    <property type="nucleotide sequence ID" value="NZ_CACRYJ010000025.1"/>
</dbReference>
<evidence type="ECO:0000313" key="7">
    <source>
        <dbReference type="Proteomes" id="UP000419743"/>
    </source>
</evidence>
<evidence type="ECO:0000256" key="2">
    <source>
        <dbReference type="ARBA" id="ARBA00023125"/>
    </source>
</evidence>
<dbReference type="InterPro" id="IPR050109">
    <property type="entry name" value="HTH-type_TetR-like_transc_reg"/>
</dbReference>
<dbReference type="Pfam" id="PF00440">
    <property type="entry name" value="TetR_N"/>
    <property type="match status" value="1"/>
</dbReference>
<dbReference type="Gene3D" id="1.10.357.10">
    <property type="entry name" value="Tetracycline Repressor, domain 2"/>
    <property type="match status" value="1"/>
</dbReference>
<accession>A0A7M4DI54</accession>
<name>A0A7M4DI54_9MICO</name>
<gene>
    <name evidence="6" type="ORF">HALOF300_01805</name>
</gene>
<evidence type="ECO:0000259" key="5">
    <source>
        <dbReference type="PROSITE" id="PS50977"/>
    </source>
</evidence>
<dbReference type="GO" id="GO:0003700">
    <property type="term" value="F:DNA-binding transcription factor activity"/>
    <property type="evidence" value="ECO:0007669"/>
    <property type="project" value="TreeGrafter"/>
</dbReference>
<keyword evidence="2 4" id="KW-0238">DNA-binding</keyword>
<keyword evidence="7" id="KW-1185">Reference proteome</keyword>
<sequence>MATTGRDRLLRAAIEHFARSGIGDQSLRAVAAAIGTSHRMLIYHFGSREGLLAEVVGAVEAEQRNILAALMSQNAEPSDWIRQFWSEVSHAARSYGPFFFELSAHAMQGRDHAAGLRTSLVEPWLEPITAMLVRAGCDPALAQARARLGLGTTRGLLHDALVTGDFEGADAAMELFIDLTVADLATPEPTGGPDHA</sequence>
<dbReference type="Proteomes" id="UP000419743">
    <property type="component" value="Unassembled WGS sequence"/>
</dbReference>
<evidence type="ECO:0000313" key="6">
    <source>
        <dbReference type="EMBL" id="VZO36618.1"/>
    </source>
</evidence>
<dbReference type="GO" id="GO:0000976">
    <property type="term" value="F:transcription cis-regulatory region binding"/>
    <property type="evidence" value="ECO:0007669"/>
    <property type="project" value="TreeGrafter"/>
</dbReference>
<reference evidence="6 7" key="1">
    <citation type="submission" date="2019-11" db="EMBL/GenBank/DDBJ databases">
        <authorList>
            <person name="Criscuolo A."/>
        </authorList>
    </citation>
    <scope>NUCLEOTIDE SEQUENCE [LARGE SCALE GENOMIC DNA]</scope>
    <source>
        <strain evidence="6">CIP111667</strain>
    </source>
</reference>
<dbReference type="SUPFAM" id="SSF46689">
    <property type="entry name" value="Homeodomain-like"/>
    <property type="match status" value="1"/>
</dbReference>
<evidence type="ECO:0000256" key="3">
    <source>
        <dbReference type="ARBA" id="ARBA00023163"/>
    </source>
</evidence>
<dbReference type="PRINTS" id="PR00455">
    <property type="entry name" value="HTHTETR"/>
</dbReference>
<organism evidence="6 7">
    <name type="scientific">Occultella aeris</name>
    <dbReference type="NCBI Taxonomy" id="2761496"/>
    <lineage>
        <taxon>Bacteria</taxon>
        <taxon>Bacillati</taxon>
        <taxon>Actinomycetota</taxon>
        <taxon>Actinomycetes</taxon>
        <taxon>Micrococcales</taxon>
        <taxon>Ruaniaceae</taxon>
        <taxon>Occultella</taxon>
    </lineage>
</organism>
<dbReference type="EMBL" id="CACRYJ010000025">
    <property type="protein sequence ID" value="VZO36618.1"/>
    <property type="molecule type" value="Genomic_DNA"/>
</dbReference>
<dbReference type="AlphaFoldDB" id="A0A7M4DI54"/>
<comment type="caution">
    <text evidence="6">The sequence shown here is derived from an EMBL/GenBank/DDBJ whole genome shotgun (WGS) entry which is preliminary data.</text>
</comment>
<evidence type="ECO:0000256" key="1">
    <source>
        <dbReference type="ARBA" id="ARBA00023015"/>
    </source>
</evidence>
<keyword evidence="3" id="KW-0804">Transcription</keyword>
<dbReference type="PANTHER" id="PTHR30055:SF234">
    <property type="entry name" value="HTH-TYPE TRANSCRIPTIONAL REGULATOR BETI"/>
    <property type="match status" value="1"/>
</dbReference>
<keyword evidence="1" id="KW-0805">Transcription regulation</keyword>
<dbReference type="PANTHER" id="PTHR30055">
    <property type="entry name" value="HTH-TYPE TRANSCRIPTIONAL REGULATOR RUTR"/>
    <property type="match status" value="1"/>
</dbReference>
<feature type="domain" description="HTH tetR-type" evidence="5">
    <location>
        <begin position="3"/>
        <end position="63"/>
    </location>
</feature>
<protein>
    <submittedName>
        <fullName evidence="6">Bacterial regulatory proteins, tetR family</fullName>
    </submittedName>
</protein>
<proteinExistence type="predicted"/>
<dbReference type="InterPro" id="IPR009057">
    <property type="entry name" value="Homeodomain-like_sf"/>
</dbReference>